<dbReference type="InterPro" id="IPR017930">
    <property type="entry name" value="Myb_dom"/>
</dbReference>
<reference evidence="11 12" key="1">
    <citation type="submission" date="2019-09" db="EMBL/GenBank/DDBJ databases">
        <title>A chromosome-level genome assembly of the Chinese tupelo Nyssa sinensis.</title>
        <authorList>
            <person name="Yang X."/>
            <person name="Kang M."/>
            <person name="Yang Y."/>
            <person name="Xiong H."/>
            <person name="Wang M."/>
            <person name="Zhang Z."/>
            <person name="Wang Z."/>
            <person name="Wu H."/>
            <person name="Ma T."/>
            <person name="Liu J."/>
            <person name="Xi Z."/>
        </authorList>
    </citation>
    <scope>NUCLEOTIDE SEQUENCE [LARGE SCALE GENOMIC DNA]</scope>
    <source>
        <strain evidence="11">J267</strain>
        <tissue evidence="11">Leaf</tissue>
    </source>
</reference>
<feature type="domain" description="Myb-like" evidence="9">
    <location>
        <begin position="572"/>
        <end position="623"/>
    </location>
</feature>
<feature type="domain" description="HTH myb-type" evidence="10">
    <location>
        <begin position="525"/>
        <end position="571"/>
    </location>
</feature>
<feature type="compositionally biased region" description="Low complexity" evidence="8">
    <location>
        <begin position="676"/>
        <end position="692"/>
    </location>
</feature>
<dbReference type="InterPro" id="IPR001005">
    <property type="entry name" value="SANT/Myb"/>
</dbReference>
<dbReference type="CDD" id="cd00167">
    <property type="entry name" value="SANT"/>
    <property type="match status" value="2"/>
</dbReference>
<evidence type="ECO:0000256" key="8">
    <source>
        <dbReference type="SAM" id="MobiDB-lite"/>
    </source>
</evidence>
<dbReference type="InterPro" id="IPR045040">
    <property type="entry name" value="PORR_fam"/>
</dbReference>
<dbReference type="PANTHER" id="PTHR31476:SF12">
    <property type="entry name" value="UBIQUITIN CARBOXYL-TERMINAL HYDROLASE FAMILY PROTEIN"/>
    <property type="match status" value="1"/>
</dbReference>
<dbReference type="OrthoDB" id="1551582at2759"/>
<keyword evidence="4" id="KW-0238">DNA-binding</keyword>
<keyword evidence="5" id="KW-0804">Transcription</keyword>
<feature type="domain" description="HTH myb-type" evidence="10">
    <location>
        <begin position="635"/>
        <end position="655"/>
    </location>
</feature>
<dbReference type="Pfam" id="PF00249">
    <property type="entry name" value="Myb_DNA-binding"/>
    <property type="match status" value="2"/>
</dbReference>
<dbReference type="SMART" id="SM00717">
    <property type="entry name" value="SANT"/>
    <property type="match status" value="2"/>
</dbReference>
<dbReference type="InterPro" id="IPR009057">
    <property type="entry name" value="Homeodomain-like_sf"/>
</dbReference>
<keyword evidence="12" id="KW-1185">Reference proteome</keyword>
<dbReference type="FunFam" id="1.10.10.60:FF:000016">
    <property type="entry name" value="Transcriptional activator Myb isoform A"/>
    <property type="match status" value="1"/>
</dbReference>
<organism evidence="11 12">
    <name type="scientific">Nyssa sinensis</name>
    <dbReference type="NCBI Taxonomy" id="561372"/>
    <lineage>
        <taxon>Eukaryota</taxon>
        <taxon>Viridiplantae</taxon>
        <taxon>Streptophyta</taxon>
        <taxon>Embryophyta</taxon>
        <taxon>Tracheophyta</taxon>
        <taxon>Spermatophyta</taxon>
        <taxon>Magnoliopsida</taxon>
        <taxon>eudicotyledons</taxon>
        <taxon>Gunneridae</taxon>
        <taxon>Pentapetalae</taxon>
        <taxon>asterids</taxon>
        <taxon>Cornales</taxon>
        <taxon>Nyssaceae</taxon>
        <taxon>Nyssa</taxon>
    </lineage>
</organism>
<dbReference type="Proteomes" id="UP000325577">
    <property type="component" value="Linkage Group LG7"/>
</dbReference>
<feature type="domain" description="Myb-like" evidence="9">
    <location>
        <begin position="520"/>
        <end position="571"/>
    </location>
</feature>
<feature type="coiled-coil region" evidence="7">
    <location>
        <begin position="127"/>
        <end position="154"/>
    </location>
</feature>
<evidence type="ECO:0000256" key="3">
    <source>
        <dbReference type="ARBA" id="ARBA00023015"/>
    </source>
</evidence>
<evidence type="ECO:0000256" key="5">
    <source>
        <dbReference type="ARBA" id="ARBA00023163"/>
    </source>
</evidence>
<dbReference type="PANTHER" id="PTHR31476">
    <property type="entry name" value="PROTEIN WHAT'S THIS FACTOR 1 HOMOLOG, CHLOROPLASTIC"/>
    <property type="match status" value="1"/>
</dbReference>
<feature type="domain" description="HTH myb-type" evidence="10">
    <location>
        <begin position="572"/>
        <end position="627"/>
    </location>
</feature>
<proteinExistence type="predicted"/>
<dbReference type="Gene3D" id="1.10.10.60">
    <property type="entry name" value="Homeodomain-like"/>
    <property type="match status" value="3"/>
</dbReference>
<dbReference type="Pfam" id="PF11955">
    <property type="entry name" value="PORR"/>
    <property type="match status" value="1"/>
</dbReference>
<dbReference type="PROSITE" id="PS51294">
    <property type="entry name" value="HTH_MYB"/>
    <property type="match status" value="3"/>
</dbReference>
<protein>
    <submittedName>
        <fullName evidence="11">Uncharacterized protein</fullName>
    </submittedName>
</protein>
<gene>
    <name evidence="11" type="ORF">F0562_016322</name>
</gene>
<keyword evidence="7" id="KW-0175">Coiled coil</keyword>
<evidence type="ECO:0000256" key="7">
    <source>
        <dbReference type="SAM" id="Coils"/>
    </source>
</evidence>
<dbReference type="AlphaFoldDB" id="A0A5J4ZM89"/>
<sequence length="967" mass="111095">MRVIYRTLLQINTTHSHPSMQFGPFNYTTQKRWKKPVVTAQTRLEDRTRDLKLDKLMASLKQLRLVLKLYDLMSDRRRGPYVSVQSMCRWNNVVGLNIGMGAFLRKYPHIFEVFTHPVRRNVCCKITQNMRDLIEEEENVIRELELENVRIIKKLLLMSINGSLHIHALRLIRRELGLPEDFRESILQKYPNDLKLLDLEIVALADRDDNLAVAEVEKYREKEYRMKWLSEFETKYAFPINFPTGFKIEAGFREKLRNWQRLPYVKPYERQEVVRVRTCGGIQRFEKRAVGILHEFLSLTVEKMVEVERLAHFRRDFGIEVNMRELILKHPGIFYISTKGSTQTVILREAYSKGCLVEPNPIYVIRRKMLDLILLGCRNTRELITQEEIKDRTKNVICYENEGGTRDGDWVIPILESFDVQNHKDDEIADLSEVELSGFYENETGPTVEVPVRLRFPPLLRKQRRRWAEIKMEECCLENKQSAATSSSSVSEGSGRVTYKSAGICSPTSASVLHRRSTGPIRRAKGGWTPQEDDTLKRAVAVFKGKYWKKIAELFPDRSEVQCLHRWQKVLNPELVKGPWTQEEDEKITELVSKYGPTKWSVIAKSLPGRIGKQCRERWHNHLNPDIKKDSWAVLPGRTDNAIKNHWNSSLKKKLDFYLATGNLPPVAKNGLQNVTSSKGSESTTQTSSGTTDVYKIEEDGKDQLEFSTPLRDMGSSSCIPPNESADSEEVKCKLQSSNVKLSNCNSNIALKVERCRINGEIDQDKVIGRSLQFKIPTYDSLYYESPQLESVLPFDSDPLNKSRMEPESDSSPILSPISFFTPPCVRDGSFCGRSPESILKIAAKSFPNTPSILRKRKKEAQTPLQLNKSGKADGVAVNDRFFAYNEQEKSKNSLEKSKSQDGSLCESPAFLGNGTTMLCNGKAFNASPTYWLRSKRTSGFKSVEKQLEFTIDKEHYDGHNLYEGWR</sequence>
<evidence type="ECO:0000313" key="11">
    <source>
        <dbReference type="EMBL" id="KAA8518904.1"/>
    </source>
</evidence>
<comment type="subcellular location">
    <subcellularLocation>
        <location evidence="1">Nucleus</location>
    </subcellularLocation>
</comment>
<dbReference type="GO" id="GO:0003723">
    <property type="term" value="F:RNA binding"/>
    <property type="evidence" value="ECO:0007669"/>
    <property type="project" value="InterPro"/>
</dbReference>
<evidence type="ECO:0000256" key="1">
    <source>
        <dbReference type="ARBA" id="ARBA00004123"/>
    </source>
</evidence>
<accession>A0A5J4ZM89</accession>
<keyword evidence="3" id="KW-0805">Transcription regulation</keyword>
<dbReference type="PROSITE" id="PS50090">
    <property type="entry name" value="MYB_LIKE"/>
    <property type="match status" value="2"/>
</dbReference>
<dbReference type="FunFam" id="1.10.10.60:FF:000010">
    <property type="entry name" value="Transcriptional activator Myb isoform A"/>
    <property type="match status" value="1"/>
</dbReference>
<keyword evidence="2" id="KW-0677">Repeat</keyword>
<evidence type="ECO:0000256" key="4">
    <source>
        <dbReference type="ARBA" id="ARBA00023125"/>
    </source>
</evidence>
<dbReference type="InterPro" id="IPR021099">
    <property type="entry name" value="PORR_domain"/>
</dbReference>
<dbReference type="GO" id="GO:0003677">
    <property type="term" value="F:DNA binding"/>
    <property type="evidence" value="ECO:0007669"/>
    <property type="project" value="UniProtKB-KW"/>
</dbReference>
<dbReference type="SUPFAM" id="SSF46689">
    <property type="entry name" value="Homeodomain-like"/>
    <property type="match status" value="2"/>
</dbReference>
<name>A0A5J4ZM89_9ASTE</name>
<evidence type="ECO:0000313" key="12">
    <source>
        <dbReference type="Proteomes" id="UP000325577"/>
    </source>
</evidence>
<keyword evidence="6" id="KW-0539">Nucleus</keyword>
<evidence type="ECO:0000256" key="6">
    <source>
        <dbReference type="ARBA" id="ARBA00023242"/>
    </source>
</evidence>
<evidence type="ECO:0000259" key="9">
    <source>
        <dbReference type="PROSITE" id="PS50090"/>
    </source>
</evidence>
<evidence type="ECO:0000259" key="10">
    <source>
        <dbReference type="PROSITE" id="PS51294"/>
    </source>
</evidence>
<evidence type="ECO:0000256" key="2">
    <source>
        <dbReference type="ARBA" id="ARBA00022737"/>
    </source>
</evidence>
<feature type="region of interest" description="Disordered" evidence="8">
    <location>
        <begin position="672"/>
        <end position="694"/>
    </location>
</feature>
<dbReference type="GO" id="GO:0005634">
    <property type="term" value="C:nucleus"/>
    <property type="evidence" value="ECO:0007669"/>
    <property type="project" value="UniProtKB-SubCell"/>
</dbReference>
<dbReference type="EMBL" id="CM018050">
    <property type="protein sequence ID" value="KAA8518904.1"/>
    <property type="molecule type" value="Genomic_DNA"/>
</dbReference>